<dbReference type="PRINTS" id="PR00368">
    <property type="entry name" value="FADPNR"/>
</dbReference>
<dbReference type="Pfam" id="PF07992">
    <property type="entry name" value="Pyr_redox_2"/>
    <property type="match status" value="1"/>
</dbReference>
<organism evidence="2 3">
    <name type="scientific">Fusarium heterosporum</name>
    <dbReference type="NCBI Taxonomy" id="42747"/>
    <lineage>
        <taxon>Eukaryota</taxon>
        <taxon>Fungi</taxon>
        <taxon>Dikarya</taxon>
        <taxon>Ascomycota</taxon>
        <taxon>Pezizomycotina</taxon>
        <taxon>Sordariomycetes</taxon>
        <taxon>Hypocreomycetidae</taxon>
        <taxon>Hypocreales</taxon>
        <taxon>Nectriaceae</taxon>
        <taxon>Fusarium</taxon>
        <taxon>Fusarium heterosporum species complex</taxon>
    </lineage>
</organism>
<keyword evidence="3" id="KW-1185">Reference proteome</keyword>
<gene>
    <name evidence="2" type="ORF">FHETE_5884</name>
</gene>
<dbReference type="Proteomes" id="UP000567885">
    <property type="component" value="Unassembled WGS sequence"/>
</dbReference>
<dbReference type="SUPFAM" id="SSF51905">
    <property type="entry name" value="FAD/NAD(P)-binding domain"/>
    <property type="match status" value="1"/>
</dbReference>
<dbReference type="PANTHER" id="PTHR43735:SF5">
    <property type="entry name" value="FAD_NAD(P)-BINDING DOMAIN-CONTAINING PROTEIN"/>
    <property type="match status" value="1"/>
</dbReference>
<dbReference type="GO" id="GO:0005737">
    <property type="term" value="C:cytoplasm"/>
    <property type="evidence" value="ECO:0007669"/>
    <property type="project" value="TreeGrafter"/>
</dbReference>
<dbReference type="EMBL" id="JAAGWQ010000103">
    <property type="protein sequence ID" value="KAF5667181.1"/>
    <property type="molecule type" value="Genomic_DNA"/>
</dbReference>
<sequence>MDLRELVFYFDFLKLIVPFVGSLVVQKAQSVVHKFTYRPSSKPLNVIVVGGSFAGSVVAQRLAHTLPSGYRVILIEKNTHFNYVFGFPRNAVFTGREHHAFIPYDNLAAGTPDGVFHQICDEVTDVTDEVVITLDGLSLAYEYLVISTGADQPTPARLHARSKDDAIEELRGFQDRITNADRIAVIGGGAVGIELATEAKARHPEKTITLIHSRQQLLPRFGPKLHGHVLAELQSQGIEVLLGERPAYPSDAGQAVQETVLTFANGETKTFDLVIPCIGQRPRSDLLKSYSPKSIADSGEIRVKPTLQVDNLSPNQQNVFAVGDVAQSGGVKQGRAGHMQAEIAVQNILQLIKGGSASKKYVPHWFENTLQLTLGKKLSIMYVQKGDYEFLKETKGADEDVGVQKMKWHLNTK</sequence>
<reference evidence="2 3" key="1">
    <citation type="submission" date="2020-05" db="EMBL/GenBank/DDBJ databases">
        <title>Identification and distribution of gene clusters putatively required for synthesis of sphingolipid metabolism inhibitors in phylogenetically diverse species of the filamentous fungus Fusarium.</title>
        <authorList>
            <person name="Kim H.-S."/>
            <person name="Busman M."/>
            <person name="Brown D.W."/>
            <person name="Divon H."/>
            <person name="Uhlig S."/>
            <person name="Proctor R.H."/>
        </authorList>
    </citation>
    <scope>NUCLEOTIDE SEQUENCE [LARGE SCALE GENOMIC DNA]</scope>
    <source>
        <strain evidence="2 3">NRRL 20693</strain>
    </source>
</reference>
<evidence type="ECO:0000313" key="2">
    <source>
        <dbReference type="EMBL" id="KAF5667181.1"/>
    </source>
</evidence>
<dbReference type="GO" id="GO:0050660">
    <property type="term" value="F:flavin adenine dinucleotide binding"/>
    <property type="evidence" value="ECO:0007669"/>
    <property type="project" value="TreeGrafter"/>
</dbReference>
<dbReference type="GO" id="GO:0004174">
    <property type="term" value="F:electron-transferring-flavoprotein dehydrogenase activity"/>
    <property type="evidence" value="ECO:0007669"/>
    <property type="project" value="TreeGrafter"/>
</dbReference>
<dbReference type="InterPro" id="IPR023753">
    <property type="entry name" value="FAD/NAD-binding_dom"/>
</dbReference>
<dbReference type="PANTHER" id="PTHR43735">
    <property type="entry name" value="APOPTOSIS-INDUCING FACTOR 1"/>
    <property type="match status" value="1"/>
</dbReference>
<accession>A0A8H5T9P0</accession>
<dbReference type="AlphaFoldDB" id="A0A8H5T9P0"/>
<dbReference type="PRINTS" id="PR00469">
    <property type="entry name" value="PNDRDTASEII"/>
</dbReference>
<feature type="domain" description="FAD/NAD(P)-binding" evidence="1">
    <location>
        <begin position="45"/>
        <end position="340"/>
    </location>
</feature>
<proteinExistence type="predicted"/>
<protein>
    <submittedName>
        <fullName evidence="2">Apoptosis-inducing factor</fullName>
    </submittedName>
</protein>
<dbReference type="OrthoDB" id="202203at2759"/>
<dbReference type="Gene3D" id="3.50.50.100">
    <property type="match status" value="1"/>
</dbReference>
<dbReference type="InterPro" id="IPR036188">
    <property type="entry name" value="FAD/NAD-bd_sf"/>
</dbReference>
<evidence type="ECO:0000313" key="3">
    <source>
        <dbReference type="Proteomes" id="UP000567885"/>
    </source>
</evidence>
<evidence type="ECO:0000259" key="1">
    <source>
        <dbReference type="Pfam" id="PF07992"/>
    </source>
</evidence>
<name>A0A8H5T9P0_FUSHE</name>
<comment type="caution">
    <text evidence="2">The sequence shown here is derived from an EMBL/GenBank/DDBJ whole genome shotgun (WGS) entry which is preliminary data.</text>
</comment>